<keyword evidence="12" id="KW-1185">Reference proteome</keyword>
<dbReference type="Gene3D" id="3.30.870.10">
    <property type="entry name" value="Endonuclease Chain A"/>
    <property type="match status" value="2"/>
</dbReference>
<evidence type="ECO:0000256" key="4">
    <source>
        <dbReference type="ARBA" id="ARBA00022692"/>
    </source>
</evidence>
<evidence type="ECO:0000256" key="5">
    <source>
        <dbReference type="ARBA" id="ARBA00022737"/>
    </source>
</evidence>
<dbReference type="NCBIfam" id="TIGR04265">
    <property type="entry name" value="bac_cardiolipin"/>
    <property type="match status" value="1"/>
</dbReference>
<evidence type="ECO:0000313" key="11">
    <source>
        <dbReference type="EMBL" id="MBC2600454.1"/>
    </source>
</evidence>
<feature type="transmembrane region" description="Helical" evidence="9">
    <location>
        <begin position="6"/>
        <end position="26"/>
    </location>
</feature>
<proteinExistence type="predicted"/>
<evidence type="ECO:0000313" key="12">
    <source>
        <dbReference type="Proteomes" id="UP000525652"/>
    </source>
</evidence>
<accession>A0A7X1E304</accession>
<evidence type="ECO:0000259" key="10">
    <source>
        <dbReference type="PROSITE" id="PS50035"/>
    </source>
</evidence>
<dbReference type="InterPro" id="IPR025202">
    <property type="entry name" value="PLD-like_dom"/>
</dbReference>
<dbReference type="InterPro" id="IPR022924">
    <property type="entry name" value="Cardiolipin_synthase"/>
</dbReference>
<keyword evidence="3" id="KW-0808">Transferase</keyword>
<evidence type="ECO:0000256" key="6">
    <source>
        <dbReference type="ARBA" id="ARBA00022989"/>
    </source>
</evidence>
<dbReference type="SMART" id="SM00155">
    <property type="entry name" value="PLDc"/>
    <property type="match status" value="2"/>
</dbReference>
<dbReference type="AlphaFoldDB" id="A0A7X1E304"/>
<dbReference type="EC" id="2.7.8.-" evidence="8"/>
<dbReference type="PROSITE" id="PS50035">
    <property type="entry name" value="PLD"/>
    <property type="match status" value="2"/>
</dbReference>
<evidence type="ECO:0000256" key="3">
    <source>
        <dbReference type="ARBA" id="ARBA00022679"/>
    </source>
</evidence>
<dbReference type="SUPFAM" id="SSF56024">
    <property type="entry name" value="Phospholipase D/nuclease"/>
    <property type="match status" value="2"/>
</dbReference>
<evidence type="ECO:0000256" key="8">
    <source>
        <dbReference type="NCBIfam" id="TIGR04265"/>
    </source>
</evidence>
<dbReference type="PANTHER" id="PTHR21248">
    <property type="entry name" value="CARDIOLIPIN SYNTHASE"/>
    <property type="match status" value="1"/>
</dbReference>
<keyword evidence="5" id="KW-0677">Repeat</keyword>
<dbReference type="Proteomes" id="UP000525652">
    <property type="component" value="Unassembled WGS sequence"/>
</dbReference>
<sequence length="465" mass="53274">MWTIIFFLWFLSQLAGFGALIHLLLSRKRTTSLVLWALWLLIFPALGIPLYLTIGSDRIRRRSIPSHPPGEHLEDPNAPLGSPEIAPLLQNVSHLSGNTLTRASGLKLLPDTTTYYPHLLESIDKAEKFVHIQTYVFRMDSAGDRLLEALCRAAKRGVEVRLLVDEIGSASTRTRYFKPLIQAGGQFSWCMTVQPFRNRYFLNLRNHRKIQVIDGKIAYVGGMNFGVEYEGKDSEVGPWRDMQMSVRGPVVDALQTVFATDWSFATEEWLADRHYTGFSNDDANIPVTVVNSGPDEPDRSFLKTFIFTCNHAKERLDVFTPYFGPEESVILAMQLAARRGVRVRMLIPTPNEHQYMVDIGRAHYEQLMEDGVEVYEYHEAVHHGKVYIIDDNLFVLGSTNLDARSLRINFETTLLIEDRDTVAQLDKHYEVFFERAERIELEKFRNQPLTDKLKQGISRLFVPIL</sequence>
<keyword evidence="2" id="KW-1003">Cell membrane</keyword>
<organism evidence="11 12">
    <name type="scientific">Puniceicoccus vermicola</name>
    <dbReference type="NCBI Taxonomy" id="388746"/>
    <lineage>
        <taxon>Bacteria</taxon>
        <taxon>Pseudomonadati</taxon>
        <taxon>Verrucomicrobiota</taxon>
        <taxon>Opitutia</taxon>
        <taxon>Puniceicoccales</taxon>
        <taxon>Puniceicoccaceae</taxon>
        <taxon>Puniceicoccus</taxon>
    </lineage>
</organism>
<dbReference type="PANTHER" id="PTHR21248:SF22">
    <property type="entry name" value="PHOSPHOLIPASE D"/>
    <property type="match status" value="1"/>
</dbReference>
<evidence type="ECO:0000256" key="7">
    <source>
        <dbReference type="ARBA" id="ARBA00023136"/>
    </source>
</evidence>
<comment type="caution">
    <text evidence="11">The sequence shown here is derived from an EMBL/GenBank/DDBJ whole genome shotgun (WGS) entry which is preliminary data.</text>
</comment>
<feature type="domain" description="PLD phosphodiesterase" evidence="10">
    <location>
        <begin position="202"/>
        <end position="229"/>
    </location>
</feature>
<dbReference type="GO" id="GO:0005886">
    <property type="term" value="C:plasma membrane"/>
    <property type="evidence" value="ECO:0007669"/>
    <property type="project" value="UniProtKB-SubCell"/>
</dbReference>
<feature type="domain" description="PLD phosphodiesterase" evidence="10">
    <location>
        <begin position="378"/>
        <end position="405"/>
    </location>
</feature>
<dbReference type="EMBL" id="JACHVA010000019">
    <property type="protein sequence ID" value="MBC2600454.1"/>
    <property type="molecule type" value="Genomic_DNA"/>
</dbReference>
<keyword evidence="6 9" id="KW-1133">Transmembrane helix</keyword>
<dbReference type="CDD" id="cd09110">
    <property type="entry name" value="PLDc_CLS_1"/>
    <property type="match status" value="1"/>
</dbReference>
<evidence type="ECO:0000256" key="2">
    <source>
        <dbReference type="ARBA" id="ARBA00022475"/>
    </source>
</evidence>
<comment type="subcellular location">
    <subcellularLocation>
        <location evidence="1">Cell membrane</location>
    </subcellularLocation>
</comment>
<gene>
    <name evidence="11" type="primary">cls</name>
    <name evidence="11" type="ORF">H5P30_01530</name>
</gene>
<dbReference type="RefSeq" id="WP_185691202.1">
    <property type="nucleotide sequence ID" value="NZ_JACHVA010000019.1"/>
</dbReference>
<protein>
    <recommendedName>
        <fullName evidence="8">Cardiolipin synthase</fullName>
        <ecNumber evidence="8">2.7.8.-</ecNumber>
    </recommendedName>
</protein>
<dbReference type="GO" id="GO:0032049">
    <property type="term" value="P:cardiolipin biosynthetic process"/>
    <property type="evidence" value="ECO:0007669"/>
    <property type="project" value="UniProtKB-UniRule"/>
</dbReference>
<evidence type="ECO:0000256" key="1">
    <source>
        <dbReference type="ARBA" id="ARBA00004236"/>
    </source>
</evidence>
<dbReference type="Pfam" id="PF13091">
    <property type="entry name" value="PLDc_2"/>
    <property type="match status" value="2"/>
</dbReference>
<evidence type="ECO:0000256" key="9">
    <source>
        <dbReference type="SAM" id="Phobius"/>
    </source>
</evidence>
<dbReference type="GO" id="GO:0008808">
    <property type="term" value="F:cardiolipin synthase activity"/>
    <property type="evidence" value="ECO:0007669"/>
    <property type="project" value="UniProtKB-UniRule"/>
</dbReference>
<keyword evidence="4 9" id="KW-0812">Transmembrane</keyword>
<dbReference type="CDD" id="cd09112">
    <property type="entry name" value="PLDc_CLS_2"/>
    <property type="match status" value="1"/>
</dbReference>
<keyword evidence="7 9" id="KW-0472">Membrane</keyword>
<reference evidence="11 12" key="1">
    <citation type="submission" date="2020-07" db="EMBL/GenBank/DDBJ databases">
        <authorList>
            <person name="Feng X."/>
        </authorList>
    </citation>
    <scope>NUCLEOTIDE SEQUENCE [LARGE SCALE GENOMIC DNA]</scope>
    <source>
        <strain evidence="11 12">JCM14086</strain>
    </source>
</reference>
<name>A0A7X1E304_9BACT</name>
<feature type="transmembrane region" description="Helical" evidence="9">
    <location>
        <begin position="33"/>
        <end position="52"/>
    </location>
</feature>
<dbReference type="InterPro" id="IPR001736">
    <property type="entry name" value="PLipase_D/transphosphatidylase"/>
</dbReference>